<proteinExistence type="predicted"/>
<dbReference type="KEGG" id="cph:Cpha266_1147"/>
<dbReference type="Proteomes" id="UP000008701">
    <property type="component" value="Chromosome"/>
</dbReference>
<evidence type="ECO:0000313" key="1">
    <source>
        <dbReference type="EMBL" id="ABL65184.1"/>
    </source>
</evidence>
<dbReference type="STRING" id="290317.Cpha266_1147"/>
<sequence length="79" mass="9175">MDQAHKICEKLFTSREQCCFLKLENRRIDAHAEPKRRNVFDFVGFLKQKRASGVSKPGNIAERIHRRFAGLDAENISFP</sequence>
<evidence type="ECO:0000313" key="2">
    <source>
        <dbReference type="Proteomes" id="UP000008701"/>
    </source>
</evidence>
<gene>
    <name evidence="1" type="ordered locus">Cpha266_1147</name>
</gene>
<protein>
    <submittedName>
        <fullName evidence="1">Uncharacterized protein</fullName>
    </submittedName>
</protein>
<accession>A1BFK7</accession>
<reference evidence="1 2" key="1">
    <citation type="submission" date="2006-12" db="EMBL/GenBank/DDBJ databases">
        <title>Complete sequence of Chlorobium phaeobacteroides DSM 266.</title>
        <authorList>
            <consortium name="US DOE Joint Genome Institute"/>
            <person name="Copeland A."/>
            <person name="Lucas S."/>
            <person name="Lapidus A."/>
            <person name="Barry K."/>
            <person name="Detter J.C."/>
            <person name="Glavina del Rio T."/>
            <person name="Hammon N."/>
            <person name="Israni S."/>
            <person name="Pitluck S."/>
            <person name="Goltsman E."/>
            <person name="Schmutz J."/>
            <person name="Larimer F."/>
            <person name="Land M."/>
            <person name="Hauser L."/>
            <person name="Mikhailova N."/>
            <person name="Li T."/>
            <person name="Overmann J."/>
            <person name="Bryant D.A."/>
            <person name="Richardson P."/>
        </authorList>
    </citation>
    <scope>NUCLEOTIDE SEQUENCE [LARGE SCALE GENOMIC DNA]</scope>
    <source>
        <strain evidence="1 2">DSM 266</strain>
    </source>
</reference>
<dbReference type="AlphaFoldDB" id="A1BFK7"/>
<organism evidence="1 2">
    <name type="scientific">Chlorobium phaeobacteroides (strain DSM 266 / SMG 266 / 2430)</name>
    <dbReference type="NCBI Taxonomy" id="290317"/>
    <lineage>
        <taxon>Bacteria</taxon>
        <taxon>Pseudomonadati</taxon>
        <taxon>Chlorobiota</taxon>
        <taxon>Chlorobiia</taxon>
        <taxon>Chlorobiales</taxon>
        <taxon>Chlorobiaceae</taxon>
        <taxon>Chlorobium/Pelodictyon group</taxon>
        <taxon>Chlorobium</taxon>
    </lineage>
</organism>
<dbReference type="HOGENOM" id="CLU_2599666_0_0_10"/>
<dbReference type="EMBL" id="CP000492">
    <property type="protein sequence ID" value="ABL65184.1"/>
    <property type="molecule type" value="Genomic_DNA"/>
</dbReference>
<keyword evidence="2" id="KW-1185">Reference proteome</keyword>
<name>A1BFK7_CHLPD</name>